<dbReference type="SUPFAM" id="SSF89260">
    <property type="entry name" value="Collagen-binding domain"/>
    <property type="match status" value="1"/>
</dbReference>
<dbReference type="RefSeq" id="WP_124007835.1">
    <property type="nucleotide sequence ID" value="NZ_PKPZ01000003.1"/>
</dbReference>
<organism evidence="15 16">
    <name type="scientific">Vibrio diabolicus</name>
    <dbReference type="NCBI Taxonomy" id="50719"/>
    <lineage>
        <taxon>Bacteria</taxon>
        <taxon>Pseudomonadati</taxon>
        <taxon>Pseudomonadota</taxon>
        <taxon>Gammaproteobacteria</taxon>
        <taxon>Vibrionales</taxon>
        <taxon>Vibrionaceae</taxon>
        <taxon>Vibrio</taxon>
        <taxon>Vibrio diabolicus subgroup</taxon>
    </lineage>
</organism>
<evidence type="ECO:0000256" key="5">
    <source>
        <dbReference type="ARBA" id="ARBA00022801"/>
    </source>
</evidence>
<dbReference type="CDD" id="cd09597">
    <property type="entry name" value="M4_TLP"/>
    <property type="match status" value="1"/>
</dbReference>
<keyword evidence="3" id="KW-0479">Metal-binding</keyword>
<dbReference type="GO" id="GO:0004222">
    <property type="term" value="F:metalloendopeptidase activity"/>
    <property type="evidence" value="ECO:0007669"/>
    <property type="project" value="InterPro"/>
</dbReference>
<keyword evidence="8" id="KW-0865">Zymogen</keyword>
<dbReference type="Pfam" id="PF04151">
    <property type="entry name" value="PPC"/>
    <property type="match status" value="1"/>
</dbReference>
<dbReference type="InterPro" id="IPR027268">
    <property type="entry name" value="Peptidase_M4/M1_CTD_sf"/>
</dbReference>
<dbReference type="InterPro" id="IPR023612">
    <property type="entry name" value="Peptidase_M4"/>
</dbReference>
<dbReference type="PANTHER" id="PTHR33794:SF1">
    <property type="entry name" value="BACILLOLYSIN"/>
    <property type="match status" value="1"/>
</dbReference>
<dbReference type="InterPro" id="IPR007280">
    <property type="entry name" value="Peptidase_C_arc/bac"/>
</dbReference>
<evidence type="ECO:0000256" key="2">
    <source>
        <dbReference type="ARBA" id="ARBA00022670"/>
    </source>
</evidence>
<dbReference type="GO" id="GO:0006508">
    <property type="term" value="P:proteolysis"/>
    <property type="evidence" value="ECO:0007669"/>
    <property type="project" value="UniProtKB-KW"/>
</dbReference>
<evidence type="ECO:0000256" key="7">
    <source>
        <dbReference type="ARBA" id="ARBA00023049"/>
    </source>
</evidence>
<keyword evidence="4 10" id="KW-0732">Signal</keyword>
<keyword evidence="5" id="KW-0378">Hydrolase</keyword>
<dbReference type="AlphaFoldDB" id="A0AAX1XRL9"/>
<dbReference type="EMBL" id="PKPZ01000003">
    <property type="protein sequence ID" value="RPB41884.1"/>
    <property type="molecule type" value="Genomic_DNA"/>
</dbReference>
<dbReference type="Gene3D" id="2.60.120.380">
    <property type="match status" value="1"/>
</dbReference>
<dbReference type="Gene3D" id="1.10.390.10">
    <property type="entry name" value="Neutral Protease Domain 2"/>
    <property type="match status" value="1"/>
</dbReference>
<accession>A0AAX1XRL9</accession>
<evidence type="ECO:0000259" key="13">
    <source>
        <dbReference type="Pfam" id="PF04151"/>
    </source>
</evidence>
<dbReference type="Gene3D" id="3.10.170.10">
    <property type="match status" value="1"/>
</dbReference>
<feature type="signal peptide" evidence="10">
    <location>
        <begin position="1"/>
        <end position="29"/>
    </location>
</feature>
<proteinExistence type="inferred from homology"/>
<keyword evidence="6" id="KW-0862">Zinc</keyword>
<dbReference type="Gene3D" id="3.10.450.40">
    <property type="match status" value="1"/>
</dbReference>
<dbReference type="InterPro" id="IPR011096">
    <property type="entry name" value="FTP_domain"/>
</dbReference>
<feature type="domain" description="Peptidase C-terminal archaeal/bacterial" evidence="13">
    <location>
        <begin position="542"/>
        <end position="610"/>
    </location>
</feature>
<feature type="domain" description="Peptidase M4 C-terminal" evidence="12">
    <location>
        <begin position="361"/>
        <end position="506"/>
    </location>
</feature>
<dbReference type="SUPFAM" id="SSF55486">
    <property type="entry name" value="Metalloproteases ('zincins'), catalytic domain"/>
    <property type="match status" value="1"/>
</dbReference>
<reference evidence="15 16" key="1">
    <citation type="journal article" date="2018" name="AMB Express">
        <title>Occurrence and significance of pathogenicity and fitness islands in environmental vibrios.</title>
        <authorList>
            <person name="Klein S."/>
            <person name="Pipes S."/>
            <person name="Lovell C.R."/>
        </authorList>
    </citation>
    <scope>NUCLEOTIDE SEQUENCE [LARGE SCALE GENOMIC DNA]</scope>
    <source>
        <strain evidence="15 16">JBS-8-11-1</strain>
    </source>
</reference>
<dbReference type="GO" id="GO:0046872">
    <property type="term" value="F:metal ion binding"/>
    <property type="evidence" value="ECO:0007669"/>
    <property type="project" value="UniProtKB-KW"/>
</dbReference>
<dbReference type="Pfam" id="PF07504">
    <property type="entry name" value="FTP"/>
    <property type="match status" value="1"/>
</dbReference>
<feature type="chain" id="PRO_5043824867" evidence="10">
    <location>
        <begin position="30"/>
        <end position="701"/>
    </location>
</feature>
<dbReference type="Proteomes" id="UP000283878">
    <property type="component" value="Unassembled WGS sequence"/>
</dbReference>
<feature type="active site" description="Proton donor" evidence="9">
    <location>
        <position position="434"/>
    </location>
</feature>
<evidence type="ECO:0000256" key="10">
    <source>
        <dbReference type="SAM" id="SignalP"/>
    </source>
</evidence>
<evidence type="ECO:0000313" key="16">
    <source>
        <dbReference type="Proteomes" id="UP000283878"/>
    </source>
</evidence>
<feature type="domain" description="FTP" evidence="14">
    <location>
        <begin position="71"/>
        <end position="115"/>
    </location>
</feature>
<evidence type="ECO:0000256" key="9">
    <source>
        <dbReference type="PIRSR" id="PIRSR623612-1"/>
    </source>
</evidence>
<evidence type="ECO:0000256" key="4">
    <source>
        <dbReference type="ARBA" id="ARBA00022729"/>
    </source>
</evidence>
<evidence type="ECO:0000259" key="14">
    <source>
        <dbReference type="Pfam" id="PF07504"/>
    </source>
</evidence>
<evidence type="ECO:0000256" key="3">
    <source>
        <dbReference type="ARBA" id="ARBA00022723"/>
    </source>
</evidence>
<keyword evidence="2" id="KW-0645">Protease</keyword>
<evidence type="ECO:0000313" key="15">
    <source>
        <dbReference type="EMBL" id="RPB41884.1"/>
    </source>
</evidence>
<dbReference type="InterPro" id="IPR013856">
    <property type="entry name" value="Peptidase_M4_domain"/>
</dbReference>
<sequence length="701" mass="76660">MGSVSNYQSRLFVTAMLASPLLFSTSLSAAQSERLEQNHGLVVALEKRNLAATQNIDRVLGLQNGNRVQKLKTNKGKNGGTHNRYQQMFKGVPIWGKQIVVHRDKQGQIKHINGTLVKDITRDINDMVPKSSLSQVMSSTQKSYRENGYQIENQRQGLRIYVDKSDVAHLAYIVQFFADNEHGGKPTRPTFLVDAKTGNILLQYEGLAYVEANGPGGNQKIGRYHYGVDFESLLVQQSGDTCLMDIPGVVKTINLNGRTSGNTHTFVCPTNSVKEINGAYSPLNDAHYFGKVVYDMYKDWLNTAPLTFQLQMRVHYRKRYENAFWNGSSMTFGDGASYFYPLVSLDVSAHEVSHGFTEQNSDLIYSEQSGGINEAFSDMAGEAAEFYSRGSNDWKVGYDIRKAANAALRYMDNPPLDGRSIDHASQYVSGMDVHYSSGVFNKAFYLLAVEYNWGTRQAFEVFAYANQNYWTPSETFDSAAAGVLAAAQSLNVAANDVADAFAQVGVSVDGGVVEPPSSTCEAIALNNGVFSNIDSSSTGEWHCFTIDMPTNSSDFTVTTSGANGDADLYVKLGSEPSLTSYDCRSYSSNSNEACSITSPNEGTWHIGVYAYSSYSNLNVEASYVGQEAPPPSDEVTTQSINNGKTWTAIITGSGLMNGVWNVISNTPCDNDNECSLSGIGKKTSEVSFTLTDGTVFIIAKP</sequence>
<protein>
    <submittedName>
        <fullName evidence="15">Peptidase</fullName>
    </submittedName>
</protein>
<evidence type="ECO:0000259" key="11">
    <source>
        <dbReference type="Pfam" id="PF01447"/>
    </source>
</evidence>
<comment type="caution">
    <text evidence="15">The sequence shown here is derived from an EMBL/GenBank/DDBJ whole genome shotgun (WGS) entry which is preliminary data.</text>
</comment>
<evidence type="ECO:0000256" key="6">
    <source>
        <dbReference type="ARBA" id="ARBA00022833"/>
    </source>
</evidence>
<keyword evidence="7" id="KW-0482">Metalloprotease</keyword>
<dbReference type="PRINTS" id="PR00730">
    <property type="entry name" value="THERMOLYSIN"/>
</dbReference>
<gene>
    <name evidence="15" type="ORF">CYQ91_06035</name>
</gene>
<name>A0AAX1XRL9_9VIBR</name>
<feature type="domain" description="Peptidase M4" evidence="11">
    <location>
        <begin position="220"/>
        <end position="358"/>
    </location>
</feature>
<feature type="active site" evidence="9">
    <location>
        <position position="351"/>
    </location>
</feature>
<dbReference type="PANTHER" id="PTHR33794">
    <property type="entry name" value="BACILLOLYSIN"/>
    <property type="match status" value="1"/>
</dbReference>
<dbReference type="InterPro" id="IPR050728">
    <property type="entry name" value="Zinc_Metalloprotease_M4"/>
</dbReference>
<evidence type="ECO:0000256" key="1">
    <source>
        <dbReference type="ARBA" id="ARBA00009388"/>
    </source>
</evidence>
<evidence type="ECO:0000256" key="8">
    <source>
        <dbReference type="ARBA" id="ARBA00023145"/>
    </source>
</evidence>
<dbReference type="Pfam" id="PF02868">
    <property type="entry name" value="Peptidase_M4_C"/>
    <property type="match status" value="1"/>
</dbReference>
<dbReference type="InterPro" id="IPR001570">
    <property type="entry name" value="Peptidase_M4_C_domain"/>
</dbReference>
<evidence type="ECO:0000259" key="12">
    <source>
        <dbReference type="Pfam" id="PF02868"/>
    </source>
</evidence>
<dbReference type="Pfam" id="PF01447">
    <property type="entry name" value="Peptidase_M4"/>
    <property type="match status" value="1"/>
</dbReference>
<comment type="similarity">
    <text evidence="1">Belongs to the peptidase M4 family.</text>
</comment>
<dbReference type="Gene3D" id="3.10.450.490">
    <property type="match status" value="1"/>
</dbReference>